<feature type="binding site" evidence="5">
    <location>
        <begin position="121"/>
        <end position="124"/>
    </location>
    <ligand>
        <name>(6S)-5,6,7,8-tetrahydrofolate</name>
        <dbReference type="ChEBI" id="CHEBI:57453"/>
    </ligand>
</feature>
<comment type="similarity">
    <text evidence="1 5">Belongs to the Fmt family.</text>
</comment>
<dbReference type="Proteomes" id="UP000464283">
    <property type="component" value="Chromosome"/>
</dbReference>
<dbReference type="InterPro" id="IPR044135">
    <property type="entry name" value="Met-tRNA-FMT_C"/>
</dbReference>
<dbReference type="HAMAP" id="MF_00182">
    <property type="entry name" value="Formyl_trans"/>
    <property type="match status" value="1"/>
</dbReference>
<proteinExistence type="inferred from homology"/>
<sequence length="321" mass="36424">MREERSSSKGKEKISVVFMGTPEIGSYALKALLDNNAFDVKTVICQPDKVSGRKKEVEFSPVKKMAIENNLTIYQPNKLGEISNELENLSPDLFVTCAYGKFIPEKILQIPKYGCINAHASILPKYRGGAPIHWAIINGEISTGVTLMKTIKEMDAGDYFIDYKIMIEESDNTSTLFKKMNDVVYKIIYEQLENIVTGKLKPIKQDESKVSFALNIKREQEKLNLNLNANSFKNWVRGLADKPGGYLFYKNKSIKIFLCEITNIPSQGEVGKIVDIKKDGIYINTLDFVIKIVEFQIEGKNRINIKNFSSNSFFVIGERFE</sequence>
<dbReference type="SUPFAM" id="SSF50486">
    <property type="entry name" value="FMT C-terminal domain-like"/>
    <property type="match status" value="1"/>
</dbReference>
<dbReference type="GO" id="GO:0005829">
    <property type="term" value="C:cytosol"/>
    <property type="evidence" value="ECO:0007669"/>
    <property type="project" value="TreeGrafter"/>
</dbReference>
<dbReference type="InterPro" id="IPR005794">
    <property type="entry name" value="Fmt"/>
</dbReference>
<dbReference type="InterPro" id="IPR002376">
    <property type="entry name" value="Formyl_transf_N"/>
</dbReference>
<comment type="function">
    <text evidence="5">Attaches a formyl group to the free amino group of methionyl-tRNA(fMet). The formyl group appears to play a dual role in the initiator identity of N-formylmethionyl-tRNA by promoting its recognition by IF2 and preventing the misappropriation of this tRNA by the elongation apparatus.</text>
</comment>
<name>A0A6P1LM64_MALIO</name>
<evidence type="ECO:0000256" key="3">
    <source>
        <dbReference type="ARBA" id="ARBA00022679"/>
    </source>
</evidence>
<evidence type="ECO:0000256" key="1">
    <source>
        <dbReference type="ARBA" id="ARBA00010699"/>
    </source>
</evidence>
<dbReference type="PANTHER" id="PTHR11138:SF5">
    <property type="entry name" value="METHIONYL-TRNA FORMYLTRANSFERASE, MITOCHONDRIAL"/>
    <property type="match status" value="1"/>
</dbReference>
<dbReference type="RefSeq" id="WP_004025191.1">
    <property type="nucleotide sequence ID" value="NZ_AGFP01000040.1"/>
</dbReference>
<evidence type="ECO:0000313" key="6">
    <source>
        <dbReference type="EMBL" id="QHG90033.1"/>
    </source>
</evidence>
<dbReference type="InterPro" id="IPR036477">
    <property type="entry name" value="Formyl_transf_N_sf"/>
</dbReference>
<dbReference type="InterPro" id="IPR011034">
    <property type="entry name" value="Formyl_transferase-like_C_sf"/>
</dbReference>
<dbReference type="PANTHER" id="PTHR11138">
    <property type="entry name" value="METHIONYL-TRNA FORMYLTRANSFERASE"/>
    <property type="match status" value="1"/>
</dbReference>
<dbReference type="CDD" id="cd08704">
    <property type="entry name" value="Met_tRNA_FMT_C"/>
    <property type="match status" value="1"/>
</dbReference>
<dbReference type="GeneID" id="96866342"/>
<gene>
    <name evidence="5 6" type="primary">fmt</name>
    <name evidence="6" type="ORF">EER00_04025</name>
</gene>
<dbReference type="CDD" id="cd08646">
    <property type="entry name" value="FMT_core_Met-tRNA-FMT_N"/>
    <property type="match status" value="1"/>
</dbReference>
<dbReference type="EC" id="2.1.2.9" evidence="2 5"/>
<reference evidence="7" key="1">
    <citation type="submission" date="2018-11" db="EMBL/GenBank/DDBJ databases">
        <title>The first complete genome sequence of Mycoplasma iowae strain 695.</title>
        <authorList>
            <person name="Ghanem M."/>
            <person name="El-Gazzar M."/>
        </authorList>
    </citation>
    <scope>NUCLEOTIDE SEQUENCE [LARGE SCALE GENOMIC DNA]</scope>
    <source>
        <strain evidence="7">695</strain>
    </source>
</reference>
<dbReference type="NCBIfam" id="TIGR00460">
    <property type="entry name" value="fmt"/>
    <property type="match status" value="1"/>
</dbReference>
<dbReference type="KEGG" id="miw:EER00_04025"/>
<dbReference type="SUPFAM" id="SSF53328">
    <property type="entry name" value="Formyltransferase"/>
    <property type="match status" value="1"/>
</dbReference>
<evidence type="ECO:0000256" key="5">
    <source>
        <dbReference type="HAMAP-Rule" id="MF_00182"/>
    </source>
</evidence>
<keyword evidence="4 5" id="KW-0648">Protein biosynthesis</keyword>
<dbReference type="InterPro" id="IPR041711">
    <property type="entry name" value="Met-tRNA-FMT_N"/>
</dbReference>
<dbReference type="AlphaFoldDB" id="A0A6P1LM64"/>
<dbReference type="InterPro" id="IPR005793">
    <property type="entry name" value="Formyl_trans_C"/>
</dbReference>
<protein>
    <recommendedName>
        <fullName evidence="2 5">Methionyl-tRNA formyltransferase</fullName>
        <ecNumber evidence="2 5">2.1.2.9</ecNumber>
    </recommendedName>
</protein>
<evidence type="ECO:0000256" key="4">
    <source>
        <dbReference type="ARBA" id="ARBA00022917"/>
    </source>
</evidence>
<accession>A0A6P1LM64</accession>
<dbReference type="GO" id="GO:0004479">
    <property type="term" value="F:methionyl-tRNA formyltransferase activity"/>
    <property type="evidence" value="ECO:0007669"/>
    <property type="project" value="UniProtKB-UniRule"/>
</dbReference>
<dbReference type="Pfam" id="PF02911">
    <property type="entry name" value="Formyl_trans_C"/>
    <property type="match status" value="1"/>
</dbReference>
<dbReference type="OrthoDB" id="9802815at2"/>
<evidence type="ECO:0000256" key="2">
    <source>
        <dbReference type="ARBA" id="ARBA00012261"/>
    </source>
</evidence>
<organism evidence="6 7">
    <name type="scientific">Malacoplasma iowae 695</name>
    <dbReference type="NCBI Taxonomy" id="1048830"/>
    <lineage>
        <taxon>Bacteria</taxon>
        <taxon>Bacillati</taxon>
        <taxon>Mycoplasmatota</taxon>
        <taxon>Mycoplasmoidales</taxon>
        <taxon>Mycoplasmoidaceae</taxon>
        <taxon>Malacoplasma</taxon>
    </lineage>
</organism>
<dbReference type="Gene3D" id="3.40.50.12230">
    <property type="match status" value="1"/>
</dbReference>
<dbReference type="Pfam" id="PF00551">
    <property type="entry name" value="Formyl_trans_N"/>
    <property type="match status" value="1"/>
</dbReference>
<dbReference type="EMBL" id="CP033512">
    <property type="protein sequence ID" value="QHG90033.1"/>
    <property type="molecule type" value="Genomic_DNA"/>
</dbReference>
<evidence type="ECO:0000313" key="7">
    <source>
        <dbReference type="Proteomes" id="UP000464283"/>
    </source>
</evidence>
<keyword evidence="3 5" id="KW-0808">Transferase</keyword>
<comment type="catalytic activity">
    <reaction evidence="5">
        <text>L-methionyl-tRNA(fMet) + (6R)-10-formyltetrahydrofolate = N-formyl-L-methionyl-tRNA(fMet) + (6S)-5,6,7,8-tetrahydrofolate + H(+)</text>
        <dbReference type="Rhea" id="RHEA:24380"/>
        <dbReference type="Rhea" id="RHEA-COMP:9952"/>
        <dbReference type="Rhea" id="RHEA-COMP:9953"/>
        <dbReference type="ChEBI" id="CHEBI:15378"/>
        <dbReference type="ChEBI" id="CHEBI:57453"/>
        <dbReference type="ChEBI" id="CHEBI:78530"/>
        <dbReference type="ChEBI" id="CHEBI:78844"/>
        <dbReference type="ChEBI" id="CHEBI:195366"/>
        <dbReference type="EC" id="2.1.2.9"/>
    </reaction>
</comment>